<dbReference type="PANTHER" id="PTHR10751">
    <property type="entry name" value="GUANYLATE BINDING PROTEIN"/>
    <property type="match status" value="1"/>
</dbReference>
<evidence type="ECO:0000256" key="4">
    <source>
        <dbReference type="ARBA" id="ARBA00022859"/>
    </source>
</evidence>
<dbReference type="PROSITE" id="PS51715">
    <property type="entry name" value="G_GB1_RHD3"/>
    <property type="match status" value="1"/>
</dbReference>
<evidence type="ECO:0000313" key="9">
    <source>
        <dbReference type="EMBL" id="GAB1288184.1"/>
    </source>
</evidence>
<dbReference type="EMBL" id="BAAFST010000003">
    <property type="protein sequence ID" value="GAB1288184.1"/>
    <property type="molecule type" value="Genomic_DNA"/>
</dbReference>
<keyword evidence="3" id="KW-0378">Hydrolase</keyword>
<dbReference type="InterPro" id="IPR030386">
    <property type="entry name" value="G_GB1_RHD3_dom"/>
</dbReference>
<comment type="similarity">
    <text evidence="6">Belongs to the TRAFAC class dynamin-like GTPase superfamily. GB1/RHD3 GTPase family.</text>
</comment>
<comment type="caution">
    <text evidence="9">The sequence shown here is derived from an EMBL/GenBank/DDBJ whole genome shotgun (WGS) entry which is preliminary data.</text>
</comment>
<dbReference type="Proteomes" id="UP001623349">
    <property type="component" value="Unassembled WGS sequence"/>
</dbReference>
<dbReference type="Gene3D" id="3.40.50.300">
    <property type="entry name" value="P-loop containing nucleotide triphosphate hydrolases"/>
    <property type="match status" value="1"/>
</dbReference>
<keyword evidence="4" id="KW-0391">Immunity</keyword>
<dbReference type="CDD" id="cd16269">
    <property type="entry name" value="GBP_C"/>
    <property type="match status" value="1"/>
</dbReference>
<evidence type="ECO:0000256" key="3">
    <source>
        <dbReference type="ARBA" id="ARBA00022801"/>
    </source>
</evidence>
<feature type="coiled-coil region" evidence="7">
    <location>
        <begin position="476"/>
        <end position="576"/>
    </location>
</feature>
<evidence type="ECO:0000256" key="6">
    <source>
        <dbReference type="PROSITE-ProRule" id="PRU01052"/>
    </source>
</evidence>
<keyword evidence="7" id="KW-0175">Coiled coil</keyword>
<evidence type="ECO:0000313" key="10">
    <source>
        <dbReference type="Proteomes" id="UP001623349"/>
    </source>
</evidence>
<dbReference type="InterPro" id="IPR037684">
    <property type="entry name" value="GBP_C"/>
</dbReference>
<name>A0ABQ0EM98_APOSI</name>
<gene>
    <name evidence="9" type="ORF">APTSU1_000341400</name>
</gene>
<dbReference type="InterPro" id="IPR015894">
    <property type="entry name" value="Guanylate-bd_N"/>
</dbReference>
<keyword evidence="10" id="KW-1185">Reference proteome</keyword>
<feature type="domain" description="GB1/RHD3-type G" evidence="8">
    <location>
        <begin position="35"/>
        <end position="272"/>
    </location>
</feature>
<proteinExistence type="inferred from homology"/>
<dbReference type="SUPFAM" id="SSF52540">
    <property type="entry name" value="P-loop containing nucleoside triphosphate hydrolases"/>
    <property type="match status" value="1"/>
</dbReference>
<evidence type="ECO:0000256" key="2">
    <source>
        <dbReference type="ARBA" id="ARBA00022741"/>
    </source>
</evidence>
<evidence type="ECO:0000256" key="7">
    <source>
        <dbReference type="SAM" id="Coils"/>
    </source>
</evidence>
<sequence length="585" mass="67367">MTSEIYMPNPVCLIENSGEQLVVNQEALEILSAIEKPVVVVAIVGLYRTGKSYLMNKLAGKQKGFSLGSTVQSHTKGIWMWCLPHPQMPEHTLVLLDTEGLEDIEKFLLSSTFIYNSMVTINQQALDQLHGLSLCLKGFWSTYVSVVIKYLSVVIAKISLSHLAADGTPHFFVWILRDFSLDLEFNGRSITADEYLESSLALRPGTDEKTKRFNEPRLCIRKFFPKRKCFTFDRPADRKQLCKLELMREEELNKEFVEQVAQFTSYIFSDSGVKTLCGGITVNGERLKILVETYVNAISSGELPCMESAVLTLAQIENSAAVQKAITHYEEQMNQKIQMPTETLQELLDLHRTCESEAIEVFMKNSFKDVDHKFQKELGAQLEAKQDAFVKKNVDISSARCSDLLEHLFGPLEEELKRGTFHKPGGYCLLLQKTKELKTKYNQTPGKGLQAEEMLRKYFESKEEVAETLLKMDQSLTEKEKQIEVERKKAKAAEAKNRALKEMQKKYELLMEQKEKRYQELMKQLTEKMEQERKEFMAEQERIIYLKLQEQEKLLKEGFRTESRMLQEEIEKIKKMQPSSSCTIL</sequence>
<dbReference type="InterPro" id="IPR027417">
    <property type="entry name" value="P-loop_NTPase"/>
</dbReference>
<dbReference type="CDD" id="cd01851">
    <property type="entry name" value="GBP"/>
    <property type="match status" value="1"/>
</dbReference>
<evidence type="ECO:0000256" key="1">
    <source>
        <dbReference type="ARBA" id="ARBA00022588"/>
    </source>
</evidence>
<protein>
    <submittedName>
        <fullName evidence="9">Guanylate binding protein 1</fullName>
    </submittedName>
</protein>
<organism evidence="9 10">
    <name type="scientific">Apodemus speciosus</name>
    <name type="common">Large Japanese field mouse</name>
    <dbReference type="NCBI Taxonomy" id="105296"/>
    <lineage>
        <taxon>Eukaryota</taxon>
        <taxon>Metazoa</taxon>
        <taxon>Chordata</taxon>
        <taxon>Craniata</taxon>
        <taxon>Vertebrata</taxon>
        <taxon>Euteleostomi</taxon>
        <taxon>Mammalia</taxon>
        <taxon>Eutheria</taxon>
        <taxon>Euarchontoglires</taxon>
        <taxon>Glires</taxon>
        <taxon>Rodentia</taxon>
        <taxon>Myomorpha</taxon>
        <taxon>Muroidea</taxon>
        <taxon>Muridae</taxon>
        <taxon>Murinae</taxon>
        <taxon>Apodemus</taxon>
    </lineage>
</organism>
<dbReference type="SUPFAM" id="SSF48340">
    <property type="entry name" value="Interferon-induced guanylate-binding protein 1 (GBP1), C-terminal domain"/>
    <property type="match status" value="1"/>
</dbReference>
<evidence type="ECO:0000259" key="8">
    <source>
        <dbReference type="PROSITE" id="PS51715"/>
    </source>
</evidence>
<reference evidence="9 10" key="1">
    <citation type="submission" date="2024-08" db="EMBL/GenBank/DDBJ databases">
        <title>The draft genome of Apodemus speciosus.</title>
        <authorList>
            <person name="Nabeshima K."/>
            <person name="Suzuki S."/>
            <person name="Onuma M."/>
        </authorList>
    </citation>
    <scope>NUCLEOTIDE SEQUENCE [LARGE SCALE GENOMIC DNA]</scope>
    <source>
        <strain evidence="9">IB14-021</strain>
    </source>
</reference>
<evidence type="ECO:0000256" key="5">
    <source>
        <dbReference type="ARBA" id="ARBA00023134"/>
    </source>
</evidence>
<keyword evidence="1" id="KW-0399">Innate immunity</keyword>
<keyword evidence="2" id="KW-0547">Nucleotide-binding</keyword>
<dbReference type="Pfam" id="PF02841">
    <property type="entry name" value="GBP_C"/>
    <property type="match status" value="1"/>
</dbReference>
<dbReference type="InterPro" id="IPR003191">
    <property type="entry name" value="Guanylate-bd/ATL_C"/>
</dbReference>
<dbReference type="Pfam" id="PF02263">
    <property type="entry name" value="GBP"/>
    <property type="match status" value="1"/>
</dbReference>
<keyword evidence="5" id="KW-0342">GTP-binding</keyword>
<accession>A0ABQ0EM98</accession>
<dbReference type="InterPro" id="IPR036543">
    <property type="entry name" value="Guanylate-bd_C_sf"/>
</dbReference>
<dbReference type="Gene3D" id="1.20.1000.10">
    <property type="entry name" value="Guanylate-binding protein, C-terminal domain"/>
    <property type="match status" value="1"/>
</dbReference>